<feature type="transmembrane region" description="Helical" evidence="6">
    <location>
        <begin position="26"/>
        <end position="48"/>
    </location>
</feature>
<accession>A0A8E2BGZ6</accession>
<dbReference type="PANTHER" id="PTHR30177">
    <property type="entry name" value="GLYCINE BETAINE/L-PROLINE TRANSPORT SYSTEM PERMEASE PROTEIN PROW"/>
    <property type="match status" value="1"/>
</dbReference>
<evidence type="ECO:0000256" key="1">
    <source>
        <dbReference type="ARBA" id="ARBA00004651"/>
    </source>
</evidence>
<dbReference type="Pfam" id="PF00528">
    <property type="entry name" value="BPD_transp_1"/>
    <property type="match status" value="1"/>
</dbReference>
<dbReference type="Proteomes" id="UP000532373">
    <property type="component" value="Unassembled WGS sequence"/>
</dbReference>
<keyword evidence="2 6" id="KW-0813">Transport</keyword>
<dbReference type="InterPro" id="IPR051204">
    <property type="entry name" value="ABC_transp_perm/SBD"/>
</dbReference>
<dbReference type="GO" id="GO:0055085">
    <property type="term" value="P:transmembrane transport"/>
    <property type="evidence" value="ECO:0007669"/>
    <property type="project" value="InterPro"/>
</dbReference>
<dbReference type="AlphaFoldDB" id="A0A8E2BGZ6"/>
<dbReference type="GO" id="GO:0031460">
    <property type="term" value="P:glycine betaine transport"/>
    <property type="evidence" value="ECO:0007669"/>
    <property type="project" value="TreeGrafter"/>
</dbReference>
<dbReference type="CDD" id="cd06261">
    <property type="entry name" value="TM_PBP2"/>
    <property type="match status" value="1"/>
</dbReference>
<evidence type="ECO:0000313" key="8">
    <source>
        <dbReference type="EMBL" id="MBB6470335.1"/>
    </source>
</evidence>
<comment type="caution">
    <text evidence="8">The sequence shown here is derived from an EMBL/GenBank/DDBJ whole genome shotgun (WGS) entry which is preliminary data.</text>
</comment>
<evidence type="ECO:0000256" key="3">
    <source>
        <dbReference type="ARBA" id="ARBA00022692"/>
    </source>
</evidence>
<proteinExistence type="inferred from homology"/>
<evidence type="ECO:0000256" key="4">
    <source>
        <dbReference type="ARBA" id="ARBA00022989"/>
    </source>
</evidence>
<dbReference type="EMBL" id="JACHGI010000027">
    <property type="protein sequence ID" value="MBB6470335.1"/>
    <property type="molecule type" value="Genomic_DNA"/>
</dbReference>
<feature type="transmembrane region" description="Helical" evidence="6">
    <location>
        <begin position="69"/>
        <end position="96"/>
    </location>
</feature>
<feature type="transmembrane region" description="Helical" evidence="6">
    <location>
        <begin position="148"/>
        <end position="171"/>
    </location>
</feature>
<protein>
    <submittedName>
        <fullName evidence="8">Osmoprotectant transport system permease protein</fullName>
    </submittedName>
</protein>
<evidence type="ECO:0000256" key="5">
    <source>
        <dbReference type="ARBA" id="ARBA00023136"/>
    </source>
</evidence>
<evidence type="ECO:0000256" key="6">
    <source>
        <dbReference type="RuleBase" id="RU363032"/>
    </source>
</evidence>
<dbReference type="GO" id="GO:0005886">
    <property type="term" value="C:plasma membrane"/>
    <property type="evidence" value="ECO:0007669"/>
    <property type="project" value="UniProtKB-SubCell"/>
</dbReference>
<comment type="similarity">
    <text evidence="6">Belongs to the binding-protein-dependent transport system permease family.</text>
</comment>
<dbReference type="PROSITE" id="PS50928">
    <property type="entry name" value="ABC_TM1"/>
    <property type="match status" value="1"/>
</dbReference>
<sequence length="212" mass="21751">MMIIVEAIQWIAANLSTFTGAFNRHMVMSLISLAIGLAVALPAGIAVARSPRAAFVTVNVAGAARSIPSLAILAAAMPILGIGLLPSVIALCVLAIPPLLLNTIIGIREVDPAILDAANGMGMGRSDILWQIEIPLAIPSILSGVRTAAIQVIGGAALASFIGGGGLGDFINAGIAIMDMPRLLVGAIPIALLAILAELTFGWLERRVSHRS</sequence>
<dbReference type="Gene3D" id="1.10.3720.10">
    <property type="entry name" value="MetI-like"/>
    <property type="match status" value="1"/>
</dbReference>
<evidence type="ECO:0000259" key="7">
    <source>
        <dbReference type="PROSITE" id="PS50928"/>
    </source>
</evidence>
<dbReference type="InterPro" id="IPR000515">
    <property type="entry name" value="MetI-like"/>
</dbReference>
<name>A0A8E2BGZ6_9HYPH</name>
<keyword evidence="3 6" id="KW-0812">Transmembrane</keyword>
<keyword evidence="4 6" id="KW-1133">Transmembrane helix</keyword>
<dbReference type="PANTHER" id="PTHR30177:SF4">
    <property type="entry name" value="OSMOPROTECTANT IMPORT PERMEASE PROTEIN OSMW"/>
    <property type="match status" value="1"/>
</dbReference>
<organism evidence="8 9">
    <name type="scientific">Aminobacter carboxidus</name>
    <dbReference type="NCBI Taxonomy" id="376165"/>
    <lineage>
        <taxon>Bacteria</taxon>
        <taxon>Pseudomonadati</taxon>
        <taxon>Pseudomonadota</taxon>
        <taxon>Alphaproteobacteria</taxon>
        <taxon>Hyphomicrobiales</taxon>
        <taxon>Phyllobacteriaceae</taxon>
        <taxon>Aminobacter</taxon>
    </lineage>
</organism>
<dbReference type="InterPro" id="IPR035906">
    <property type="entry name" value="MetI-like_sf"/>
</dbReference>
<reference evidence="8 9" key="1">
    <citation type="submission" date="2020-08" db="EMBL/GenBank/DDBJ databases">
        <title>Genomic Encyclopedia of Type Strains, Phase IV (KMG-IV): sequencing the most valuable type-strain genomes for metagenomic binning, comparative biology and taxonomic classification.</title>
        <authorList>
            <person name="Goeker M."/>
        </authorList>
    </citation>
    <scope>NUCLEOTIDE SEQUENCE [LARGE SCALE GENOMIC DNA]</scope>
    <source>
        <strain evidence="8 9">DSM 17454</strain>
    </source>
</reference>
<comment type="subcellular location">
    <subcellularLocation>
        <location evidence="1 6">Cell membrane</location>
        <topology evidence="1 6">Multi-pass membrane protein</topology>
    </subcellularLocation>
</comment>
<evidence type="ECO:0000256" key="2">
    <source>
        <dbReference type="ARBA" id="ARBA00022448"/>
    </source>
</evidence>
<feature type="domain" description="ABC transmembrane type-1" evidence="7">
    <location>
        <begin position="22"/>
        <end position="201"/>
    </location>
</feature>
<evidence type="ECO:0000313" key="9">
    <source>
        <dbReference type="Proteomes" id="UP000532373"/>
    </source>
</evidence>
<dbReference type="SUPFAM" id="SSF161098">
    <property type="entry name" value="MetI-like"/>
    <property type="match status" value="1"/>
</dbReference>
<gene>
    <name evidence="8" type="ORF">HNQ96_006232</name>
</gene>
<keyword evidence="5 6" id="KW-0472">Membrane</keyword>
<feature type="transmembrane region" description="Helical" evidence="6">
    <location>
        <begin position="183"/>
        <end position="204"/>
    </location>
</feature>